<evidence type="ECO:0000256" key="1">
    <source>
        <dbReference type="SAM" id="MobiDB-lite"/>
    </source>
</evidence>
<evidence type="ECO:0000313" key="3">
    <source>
        <dbReference type="EMBL" id="PAV72591.1"/>
    </source>
</evidence>
<reference evidence="3 4" key="1">
    <citation type="journal article" date="2017" name="Curr. Biol.">
        <title>Genome architecture and evolution of a unichromosomal asexual nematode.</title>
        <authorList>
            <person name="Fradin H."/>
            <person name="Zegar C."/>
            <person name="Gutwein M."/>
            <person name="Lucas J."/>
            <person name="Kovtun M."/>
            <person name="Corcoran D."/>
            <person name="Baugh L.R."/>
            <person name="Kiontke K."/>
            <person name="Gunsalus K."/>
            <person name="Fitch D.H."/>
            <person name="Piano F."/>
        </authorList>
    </citation>
    <scope>NUCLEOTIDE SEQUENCE [LARGE SCALE GENOMIC DNA]</scope>
    <source>
        <strain evidence="3">PF1309</strain>
    </source>
</reference>
<comment type="caution">
    <text evidence="3">The sequence shown here is derived from an EMBL/GenBank/DDBJ whole genome shotgun (WGS) entry which is preliminary data.</text>
</comment>
<dbReference type="PANTHER" id="PTHR36947">
    <property type="entry name" value="PROTEIN CBG04364"/>
    <property type="match status" value="1"/>
</dbReference>
<keyword evidence="4" id="KW-1185">Reference proteome</keyword>
<dbReference type="PANTHER" id="PTHR36947:SF1">
    <property type="entry name" value="PH DOMAIN-CONTAINING PROTEIN"/>
    <property type="match status" value="1"/>
</dbReference>
<name>A0A2A2KF74_9BILA</name>
<dbReference type="EMBL" id="LIAE01008754">
    <property type="protein sequence ID" value="PAV72591.1"/>
    <property type="molecule type" value="Genomic_DNA"/>
</dbReference>
<evidence type="ECO:0000259" key="2">
    <source>
        <dbReference type="Pfam" id="PF24998"/>
    </source>
</evidence>
<feature type="domain" description="DUF7778" evidence="2">
    <location>
        <begin position="24"/>
        <end position="82"/>
    </location>
</feature>
<sequence length="239" mass="26475">MTAVEDSTASEVTVQLRVCTNLTKPIQLPPMDKWIIHKDEIVYSGRIVCHMEKRGFLTERTNTLKGRHATVTKGGALIIYEEIKFKAGNLLMIAVNDAIGQWRRALHEAIERRQDKDKKEEREEGTQSEEEERQSEVENESEMTVKKDKEEMGKKKQVTISAAAPEIISVSPSSLTQTDRESASTPVACLSPSPSPLPVPSLPMFRAEFIDLGPALPALIPLEQCYISTASLTLAISSA</sequence>
<organism evidence="3 4">
    <name type="scientific">Diploscapter pachys</name>
    <dbReference type="NCBI Taxonomy" id="2018661"/>
    <lineage>
        <taxon>Eukaryota</taxon>
        <taxon>Metazoa</taxon>
        <taxon>Ecdysozoa</taxon>
        <taxon>Nematoda</taxon>
        <taxon>Chromadorea</taxon>
        <taxon>Rhabditida</taxon>
        <taxon>Rhabditina</taxon>
        <taxon>Rhabditomorpha</taxon>
        <taxon>Rhabditoidea</taxon>
        <taxon>Rhabditidae</taxon>
        <taxon>Diploscapter</taxon>
    </lineage>
</organism>
<dbReference type="Pfam" id="PF24998">
    <property type="entry name" value="DUF7778"/>
    <property type="match status" value="1"/>
</dbReference>
<dbReference type="AlphaFoldDB" id="A0A2A2KF74"/>
<feature type="compositionally biased region" description="Basic and acidic residues" evidence="1">
    <location>
        <begin position="143"/>
        <end position="154"/>
    </location>
</feature>
<proteinExistence type="predicted"/>
<protein>
    <recommendedName>
        <fullName evidence="2">DUF7778 domain-containing protein</fullName>
    </recommendedName>
</protein>
<feature type="compositionally biased region" description="Basic and acidic residues" evidence="1">
    <location>
        <begin position="113"/>
        <end position="125"/>
    </location>
</feature>
<dbReference type="Proteomes" id="UP000218231">
    <property type="component" value="Unassembled WGS sequence"/>
</dbReference>
<accession>A0A2A2KF74</accession>
<feature type="compositionally biased region" description="Acidic residues" evidence="1">
    <location>
        <begin position="126"/>
        <end position="141"/>
    </location>
</feature>
<evidence type="ECO:0000313" key="4">
    <source>
        <dbReference type="Proteomes" id="UP000218231"/>
    </source>
</evidence>
<feature type="region of interest" description="Disordered" evidence="1">
    <location>
        <begin position="113"/>
        <end position="158"/>
    </location>
</feature>
<dbReference type="InterPro" id="IPR056680">
    <property type="entry name" value="DUF7778"/>
</dbReference>
<gene>
    <name evidence="3" type="ORF">WR25_09990</name>
</gene>